<protein>
    <recommendedName>
        <fullName evidence="3">Chemoreceptor zinc-binding domain-containing protein</fullName>
    </recommendedName>
</protein>
<evidence type="ECO:0000313" key="1">
    <source>
        <dbReference type="EMBL" id="GAA4053943.1"/>
    </source>
</evidence>
<dbReference type="RefSeq" id="WP_345059376.1">
    <property type="nucleotide sequence ID" value="NZ_BAABDK010000034.1"/>
</dbReference>
<organism evidence="1 2">
    <name type="scientific">Hymenobacter glaciei</name>
    <dbReference type="NCBI Taxonomy" id="877209"/>
    <lineage>
        <taxon>Bacteria</taxon>
        <taxon>Pseudomonadati</taxon>
        <taxon>Bacteroidota</taxon>
        <taxon>Cytophagia</taxon>
        <taxon>Cytophagales</taxon>
        <taxon>Hymenobacteraceae</taxon>
        <taxon>Hymenobacter</taxon>
    </lineage>
</organism>
<reference evidence="2" key="1">
    <citation type="journal article" date="2019" name="Int. J. Syst. Evol. Microbiol.">
        <title>The Global Catalogue of Microorganisms (GCM) 10K type strain sequencing project: providing services to taxonomists for standard genome sequencing and annotation.</title>
        <authorList>
            <consortium name="The Broad Institute Genomics Platform"/>
            <consortium name="The Broad Institute Genome Sequencing Center for Infectious Disease"/>
            <person name="Wu L."/>
            <person name="Ma J."/>
        </authorList>
    </citation>
    <scope>NUCLEOTIDE SEQUENCE [LARGE SCALE GENOMIC DNA]</scope>
    <source>
        <strain evidence="2">JCM 17225</strain>
    </source>
</reference>
<proteinExistence type="predicted"/>
<dbReference type="Gene3D" id="1.20.120.30">
    <property type="entry name" value="Aspartate receptor, ligand-binding domain"/>
    <property type="match status" value="1"/>
</dbReference>
<sequence>MSTEELKRDFESARIKHVHFKSKVRSYLFGNSGEIGPLRDPEQCSLGIWVAERLRGRGAYAHLLEARQFDQKHVLIHAEANRLMDLHDADDRVSTDFTLLQQLADEMVNLLHTMEAKLRTEA</sequence>
<dbReference type="EMBL" id="BAABDK010000034">
    <property type="protein sequence ID" value="GAA4053943.1"/>
    <property type="molecule type" value="Genomic_DNA"/>
</dbReference>
<name>A0ABP7UVF5_9BACT</name>
<evidence type="ECO:0000313" key="2">
    <source>
        <dbReference type="Proteomes" id="UP001501469"/>
    </source>
</evidence>
<keyword evidence="2" id="KW-1185">Reference proteome</keyword>
<evidence type="ECO:0008006" key="3">
    <source>
        <dbReference type="Google" id="ProtNLM"/>
    </source>
</evidence>
<dbReference type="Proteomes" id="UP001501469">
    <property type="component" value="Unassembled WGS sequence"/>
</dbReference>
<accession>A0ABP7UVF5</accession>
<gene>
    <name evidence="1" type="ORF">GCM10022409_46220</name>
</gene>
<comment type="caution">
    <text evidence="1">The sequence shown here is derived from an EMBL/GenBank/DDBJ whole genome shotgun (WGS) entry which is preliminary data.</text>
</comment>